<evidence type="ECO:0000313" key="3">
    <source>
        <dbReference type="EMBL" id="AES95033.1"/>
    </source>
</evidence>
<dbReference type="Pfam" id="PF25568">
    <property type="entry name" value="AAA_lid_At3g28540"/>
    <property type="match status" value="1"/>
</dbReference>
<evidence type="ECO:0000313" key="5">
    <source>
        <dbReference type="Proteomes" id="UP000002051"/>
    </source>
</evidence>
<dbReference type="eggNOG" id="KOG0743">
    <property type="taxonomic scope" value="Eukaryota"/>
</dbReference>
<dbReference type="GO" id="GO:0016787">
    <property type="term" value="F:hydrolase activity"/>
    <property type="evidence" value="ECO:0007669"/>
    <property type="project" value="UniProtKB-KW"/>
</dbReference>
<evidence type="ECO:0000259" key="2">
    <source>
        <dbReference type="Pfam" id="PF25568"/>
    </source>
</evidence>
<dbReference type="PANTHER" id="PTHR23070">
    <property type="entry name" value="BCS1 AAA-TYPE ATPASE"/>
    <property type="match status" value="1"/>
</dbReference>
<dbReference type="SUPFAM" id="SSF52540">
    <property type="entry name" value="P-loop containing nucleoside triphosphate hydrolases"/>
    <property type="match status" value="1"/>
</dbReference>
<dbReference type="AlphaFoldDB" id="G7KF13"/>
<organism evidence="3 5">
    <name type="scientific">Medicago truncatula</name>
    <name type="common">Barrel medic</name>
    <name type="synonym">Medicago tribuloides</name>
    <dbReference type="NCBI Taxonomy" id="3880"/>
    <lineage>
        <taxon>Eukaryota</taxon>
        <taxon>Viridiplantae</taxon>
        <taxon>Streptophyta</taxon>
        <taxon>Embryophyta</taxon>
        <taxon>Tracheophyta</taxon>
        <taxon>Spermatophyta</taxon>
        <taxon>Magnoliopsida</taxon>
        <taxon>eudicotyledons</taxon>
        <taxon>Gunneridae</taxon>
        <taxon>Pentapetalae</taxon>
        <taxon>rosids</taxon>
        <taxon>fabids</taxon>
        <taxon>Fabales</taxon>
        <taxon>Fabaceae</taxon>
        <taxon>Papilionoideae</taxon>
        <taxon>50 kb inversion clade</taxon>
        <taxon>NPAAA clade</taxon>
        <taxon>Hologalegina</taxon>
        <taxon>IRL clade</taxon>
        <taxon>Trifolieae</taxon>
        <taxon>Medicago</taxon>
    </lineage>
</organism>
<gene>
    <name evidence="3" type="ordered locus">MTR_5g021020</name>
</gene>
<name>G7KF13_MEDTR</name>
<dbReference type="Gene3D" id="3.40.50.300">
    <property type="entry name" value="P-loop containing nucleotide triphosphate hydrolases"/>
    <property type="match status" value="1"/>
</dbReference>
<protein>
    <submittedName>
        <fullName evidence="3">P-loop nucleoside triphosphate hydrolase superfamily protein, putative</fullName>
    </submittedName>
</protein>
<dbReference type="OMA" id="ERYLCSK"/>
<dbReference type="InterPro" id="IPR027417">
    <property type="entry name" value="P-loop_NTPase"/>
</dbReference>
<dbReference type="EMBL" id="CM001221">
    <property type="protein sequence ID" value="AES95033.1"/>
    <property type="molecule type" value="Genomic_DNA"/>
</dbReference>
<evidence type="ECO:0000256" key="1">
    <source>
        <dbReference type="SAM" id="MobiDB-lite"/>
    </source>
</evidence>
<dbReference type="EnsemblPlants" id="AES95033">
    <property type="protein sequence ID" value="AES95033"/>
    <property type="gene ID" value="MTR_5g021020"/>
</dbReference>
<reference evidence="3 5" key="2">
    <citation type="journal article" date="2014" name="BMC Genomics">
        <title>An improved genome release (version Mt4.0) for the model legume Medicago truncatula.</title>
        <authorList>
            <person name="Tang H."/>
            <person name="Krishnakumar V."/>
            <person name="Bidwell S."/>
            <person name="Rosen B."/>
            <person name="Chan A."/>
            <person name="Zhou S."/>
            <person name="Gentzbittel L."/>
            <person name="Childs K.L."/>
            <person name="Yandell M."/>
            <person name="Gundlach H."/>
            <person name="Mayer K.F."/>
            <person name="Schwartz D.C."/>
            <person name="Town C.D."/>
        </authorList>
    </citation>
    <scope>GENOME REANNOTATION</scope>
    <source>
        <strain evidence="3">A17</strain>
        <strain evidence="4 5">cv. Jemalong A17</strain>
    </source>
</reference>
<dbReference type="InterPro" id="IPR050747">
    <property type="entry name" value="Mitochondrial_chaperone_BCS1"/>
</dbReference>
<feature type="region of interest" description="Disordered" evidence="1">
    <location>
        <begin position="1"/>
        <end position="20"/>
    </location>
</feature>
<sequence length="414" mass="47309">MRSPMFGGFSSSFTNTGSSSSSWFQAYASFSTFMMILRTVFNDLIPLKLQNFIASKLRAFFSNYQPKNQVSLQIDPLWDGSPKIPSMQPQSIKIKWMLTQKTNSGLSKNPNMQADEILYQLNIKPKPKQTGENGFVLSFDEKHRDKVMEKYIPHVLSPYEAMQADNRTLKIHSLQGAWLQSSFNHPASFDSIALDPDLKKAIIDDLDRFLRRKKMYKKVGKPWKRGCCYGKIYLKFDVYDLDSSGVYSNSDLMRVTRNTSNKSIIVIEDIDCNKEVLNQSRSEMFSDLGYDETQDLGYAATQGLGYAGIAERIIVFTRNHKDKVDPALLRPGRMDMHIHLSFLKAKAFRILASNYLDIEEHHQPLFEQIEELLEKVDVTPAVVAEQLLRSEDADVALKALLKFLQEIDISGEKN</sequence>
<dbReference type="PaxDb" id="3880-AES95033"/>
<dbReference type="Gene3D" id="6.10.280.40">
    <property type="match status" value="1"/>
</dbReference>
<feature type="domain" description="AAA+ ATPase At3g28540-like C-terminal" evidence="2">
    <location>
        <begin position="345"/>
        <end position="406"/>
    </location>
</feature>
<evidence type="ECO:0000313" key="4">
    <source>
        <dbReference type="EnsemblPlants" id="AES95033"/>
    </source>
</evidence>
<keyword evidence="3" id="KW-0378">Hydrolase</keyword>
<accession>G7KF13</accession>
<dbReference type="HOGENOM" id="CLU_010189_0_1_1"/>
<dbReference type="InterPro" id="IPR058017">
    <property type="entry name" value="At3g28540-like_C"/>
</dbReference>
<reference evidence="4" key="3">
    <citation type="submission" date="2015-04" db="UniProtKB">
        <authorList>
            <consortium name="EnsemblPlants"/>
        </authorList>
    </citation>
    <scope>IDENTIFICATION</scope>
    <source>
        <strain evidence="4">cv. Jemalong A17</strain>
    </source>
</reference>
<dbReference type="STRING" id="3880.G7KF13"/>
<keyword evidence="5" id="KW-1185">Reference proteome</keyword>
<proteinExistence type="predicted"/>
<reference evidence="3 5" key="1">
    <citation type="journal article" date="2011" name="Nature">
        <title>The Medicago genome provides insight into the evolution of rhizobial symbioses.</title>
        <authorList>
            <person name="Young N.D."/>
            <person name="Debelle F."/>
            <person name="Oldroyd G.E."/>
            <person name="Geurts R."/>
            <person name="Cannon S.B."/>
            <person name="Udvardi M.K."/>
            <person name="Benedito V.A."/>
            <person name="Mayer K.F."/>
            <person name="Gouzy J."/>
            <person name="Schoof H."/>
            <person name="Van de Peer Y."/>
            <person name="Proost S."/>
            <person name="Cook D.R."/>
            <person name="Meyers B.C."/>
            <person name="Spannagl M."/>
            <person name="Cheung F."/>
            <person name="De Mita S."/>
            <person name="Krishnakumar V."/>
            <person name="Gundlach H."/>
            <person name="Zhou S."/>
            <person name="Mudge J."/>
            <person name="Bharti A.K."/>
            <person name="Murray J.D."/>
            <person name="Naoumkina M.A."/>
            <person name="Rosen B."/>
            <person name="Silverstein K.A."/>
            <person name="Tang H."/>
            <person name="Rombauts S."/>
            <person name="Zhao P.X."/>
            <person name="Zhou P."/>
            <person name="Barbe V."/>
            <person name="Bardou P."/>
            <person name="Bechner M."/>
            <person name="Bellec A."/>
            <person name="Berger A."/>
            <person name="Berges H."/>
            <person name="Bidwell S."/>
            <person name="Bisseling T."/>
            <person name="Choisne N."/>
            <person name="Couloux A."/>
            <person name="Denny R."/>
            <person name="Deshpande S."/>
            <person name="Dai X."/>
            <person name="Doyle J.J."/>
            <person name="Dudez A.M."/>
            <person name="Farmer A.D."/>
            <person name="Fouteau S."/>
            <person name="Franken C."/>
            <person name="Gibelin C."/>
            <person name="Gish J."/>
            <person name="Goldstein S."/>
            <person name="Gonzalez A.J."/>
            <person name="Green P.J."/>
            <person name="Hallab A."/>
            <person name="Hartog M."/>
            <person name="Hua A."/>
            <person name="Humphray S.J."/>
            <person name="Jeong D.H."/>
            <person name="Jing Y."/>
            <person name="Jocker A."/>
            <person name="Kenton S.M."/>
            <person name="Kim D.J."/>
            <person name="Klee K."/>
            <person name="Lai H."/>
            <person name="Lang C."/>
            <person name="Lin S."/>
            <person name="Macmil S.L."/>
            <person name="Magdelenat G."/>
            <person name="Matthews L."/>
            <person name="McCorrison J."/>
            <person name="Monaghan E.L."/>
            <person name="Mun J.H."/>
            <person name="Najar F.Z."/>
            <person name="Nicholson C."/>
            <person name="Noirot C."/>
            <person name="O'Bleness M."/>
            <person name="Paule C.R."/>
            <person name="Poulain J."/>
            <person name="Prion F."/>
            <person name="Qin B."/>
            <person name="Qu C."/>
            <person name="Retzel E.F."/>
            <person name="Riddle C."/>
            <person name="Sallet E."/>
            <person name="Samain S."/>
            <person name="Samson N."/>
            <person name="Sanders I."/>
            <person name="Saurat O."/>
            <person name="Scarpelli C."/>
            <person name="Schiex T."/>
            <person name="Segurens B."/>
            <person name="Severin A.J."/>
            <person name="Sherrier D.J."/>
            <person name="Shi R."/>
            <person name="Sims S."/>
            <person name="Singer S.R."/>
            <person name="Sinharoy S."/>
            <person name="Sterck L."/>
            <person name="Viollet A."/>
            <person name="Wang B.B."/>
            <person name="Wang K."/>
            <person name="Wang M."/>
            <person name="Wang X."/>
            <person name="Warfsmann J."/>
            <person name="Weissenbach J."/>
            <person name="White D.D."/>
            <person name="White J.D."/>
            <person name="Wiley G.B."/>
            <person name="Wincker P."/>
            <person name="Xing Y."/>
            <person name="Yang L."/>
            <person name="Yao Z."/>
            <person name="Ying F."/>
            <person name="Zhai J."/>
            <person name="Zhou L."/>
            <person name="Zuber A."/>
            <person name="Denarie J."/>
            <person name="Dixon R.A."/>
            <person name="May G.D."/>
            <person name="Schwartz D.C."/>
            <person name="Rogers J."/>
            <person name="Quetier F."/>
            <person name="Town C.D."/>
            <person name="Roe B.A."/>
        </authorList>
    </citation>
    <scope>NUCLEOTIDE SEQUENCE [LARGE SCALE GENOMIC DNA]</scope>
    <source>
        <strain evidence="3">A17</strain>
        <strain evidence="4 5">cv. Jemalong A17</strain>
    </source>
</reference>
<dbReference type="Proteomes" id="UP000002051">
    <property type="component" value="Chromosome 5"/>
</dbReference>